<evidence type="ECO:0000259" key="3">
    <source>
        <dbReference type="Pfam" id="PF13839"/>
    </source>
</evidence>
<dbReference type="PANTHER" id="PTHR32285">
    <property type="entry name" value="PROTEIN TRICHOME BIREFRINGENCE-LIKE 9-RELATED"/>
    <property type="match status" value="1"/>
</dbReference>
<protein>
    <recommendedName>
        <fullName evidence="3">Trichome birefringence-like C-terminal domain-containing protein</fullName>
    </recommendedName>
</protein>
<accession>A0A8X8WJ60</accession>
<dbReference type="InterPro" id="IPR029962">
    <property type="entry name" value="TBL"/>
</dbReference>
<evidence type="ECO:0000313" key="5">
    <source>
        <dbReference type="Proteomes" id="UP000298416"/>
    </source>
</evidence>
<evidence type="ECO:0000313" key="4">
    <source>
        <dbReference type="EMBL" id="KAG6395570.1"/>
    </source>
</evidence>
<dbReference type="PANTHER" id="PTHR32285:SF217">
    <property type="entry name" value="PROTEIN TRICHOME BIREFRINGENCE-LIKE 31"/>
    <property type="match status" value="1"/>
</dbReference>
<comment type="caution">
    <text evidence="4">The sequence shown here is derived from an EMBL/GenBank/DDBJ whole genome shotgun (WGS) entry which is preliminary data.</text>
</comment>
<dbReference type="Pfam" id="PF13839">
    <property type="entry name" value="PC-Esterase"/>
    <property type="match status" value="1"/>
</dbReference>
<evidence type="ECO:0000256" key="2">
    <source>
        <dbReference type="SAM" id="MobiDB-lite"/>
    </source>
</evidence>
<gene>
    <name evidence="4" type="ORF">SASPL_141693</name>
</gene>
<dbReference type="GO" id="GO:0016020">
    <property type="term" value="C:membrane"/>
    <property type="evidence" value="ECO:0007669"/>
    <property type="project" value="UniProtKB-SubCell"/>
</dbReference>
<dbReference type="Proteomes" id="UP000298416">
    <property type="component" value="Unassembled WGS sequence"/>
</dbReference>
<name>A0A8X8WJ60_SALSN</name>
<dbReference type="GO" id="GO:0016413">
    <property type="term" value="F:O-acetyltransferase activity"/>
    <property type="evidence" value="ECO:0007669"/>
    <property type="project" value="InterPro"/>
</dbReference>
<reference evidence="4" key="1">
    <citation type="submission" date="2018-01" db="EMBL/GenBank/DDBJ databases">
        <authorList>
            <person name="Mao J.F."/>
        </authorList>
    </citation>
    <scope>NUCLEOTIDE SEQUENCE</scope>
    <source>
        <strain evidence="4">Huo1</strain>
        <tissue evidence="4">Leaf</tissue>
    </source>
</reference>
<dbReference type="InterPro" id="IPR026057">
    <property type="entry name" value="TBL_C"/>
</dbReference>
<feature type="region of interest" description="Disordered" evidence="2">
    <location>
        <begin position="187"/>
        <end position="212"/>
    </location>
</feature>
<dbReference type="GO" id="GO:0005794">
    <property type="term" value="C:Golgi apparatus"/>
    <property type="evidence" value="ECO:0007669"/>
    <property type="project" value="TreeGrafter"/>
</dbReference>
<reference evidence="4" key="2">
    <citation type="submission" date="2020-08" db="EMBL/GenBank/DDBJ databases">
        <title>Plant Genome Project.</title>
        <authorList>
            <person name="Zhang R.-G."/>
        </authorList>
    </citation>
    <scope>NUCLEOTIDE SEQUENCE</scope>
    <source>
        <strain evidence="4">Huo1</strain>
        <tissue evidence="4">Leaf</tissue>
    </source>
</reference>
<dbReference type="AlphaFoldDB" id="A0A8X8WJ60"/>
<comment type="similarity">
    <text evidence="1">Belongs to the PC-esterase family. TBL subfamily.</text>
</comment>
<feature type="domain" description="Trichome birefringence-like C-terminal" evidence="3">
    <location>
        <begin position="68"/>
        <end position="126"/>
    </location>
</feature>
<keyword evidence="5" id="KW-1185">Reference proteome</keyword>
<proteinExistence type="inferred from homology"/>
<dbReference type="EMBL" id="PNBA02000016">
    <property type="protein sequence ID" value="KAG6395570.1"/>
    <property type="molecule type" value="Genomic_DNA"/>
</dbReference>
<sequence length="212" mass="24051">MWPSSSMLLEWTTGRGYTTAVPINVSVDEEIEEGCNVFQGSWIRDNESLPLYGEEDCSFLVKQTTCVDGMKSMEMLRNKRLMFVGDSVQRGMFESMICLVHSALPRVVRRSLHRIPPRKVFQSRDHATNHTVMKRLVKLDSVAKHSKEWEGADVIAMETWANWVDSRINPETQKIFFFATYGVGSGSPGQMGSASTRHTRLKDRTGSNLDIM</sequence>
<evidence type="ECO:0000256" key="1">
    <source>
        <dbReference type="ARBA" id="ARBA00007727"/>
    </source>
</evidence>
<organism evidence="4">
    <name type="scientific">Salvia splendens</name>
    <name type="common">Scarlet sage</name>
    <dbReference type="NCBI Taxonomy" id="180675"/>
    <lineage>
        <taxon>Eukaryota</taxon>
        <taxon>Viridiplantae</taxon>
        <taxon>Streptophyta</taxon>
        <taxon>Embryophyta</taxon>
        <taxon>Tracheophyta</taxon>
        <taxon>Spermatophyta</taxon>
        <taxon>Magnoliopsida</taxon>
        <taxon>eudicotyledons</taxon>
        <taxon>Gunneridae</taxon>
        <taxon>Pentapetalae</taxon>
        <taxon>asterids</taxon>
        <taxon>lamiids</taxon>
        <taxon>Lamiales</taxon>
        <taxon>Lamiaceae</taxon>
        <taxon>Nepetoideae</taxon>
        <taxon>Mentheae</taxon>
        <taxon>Salviinae</taxon>
        <taxon>Salvia</taxon>
        <taxon>Salvia subgen. Calosphace</taxon>
        <taxon>core Calosphace</taxon>
    </lineage>
</organism>